<evidence type="ECO:0000256" key="1">
    <source>
        <dbReference type="RuleBase" id="RU363044"/>
    </source>
</evidence>
<reference evidence="3 4" key="1">
    <citation type="submission" date="2020-06" db="EMBL/GenBank/DDBJ databases">
        <authorList>
            <person name="Li R."/>
            <person name="Bekaert M."/>
        </authorList>
    </citation>
    <scope>NUCLEOTIDE SEQUENCE [LARGE SCALE GENOMIC DNA]</scope>
    <source>
        <strain evidence="4">wild</strain>
    </source>
</reference>
<dbReference type="PANTHER" id="PTHR47642:SF8">
    <property type="entry name" value="ATP-DEPENDENT DNA HELICASE"/>
    <property type="match status" value="1"/>
</dbReference>
<feature type="domain" description="DNA helicase Pif1-like DEAD-box helicase" evidence="2">
    <location>
        <begin position="1"/>
        <end position="87"/>
    </location>
</feature>
<keyword evidence="1" id="KW-0233">DNA recombination</keyword>
<dbReference type="EMBL" id="CACVKT020008765">
    <property type="protein sequence ID" value="CAC5417579.1"/>
    <property type="molecule type" value="Genomic_DNA"/>
</dbReference>
<keyword evidence="1" id="KW-0378">Hydrolase</keyword>
<dbReference type="GO" id="GO:0000723">
    <property type="term" value="P:telomere maintenance"/>
    <property type="evidence" value="ECO:0007669"/>
    <property type="project" value="InterPro"/>
</dbReference>
<comment type="cofactor">
    <cofactor evidence="1">
        <name>Mg(2+)</name>
        <dbReference type="ChEBI" id="CHEBI:18420"/>
    </cofactor>
</comment>
<evidence type="ECO:0000259" key="2">
    <source>
        <dbReference type="Pfam" id="PF05970"/>
    </source>
</evidence>
<keyword evidence="1" id="KW-0227">DNA damage</keyword>
<dbReference type="InterPro" id="IPR051055">
    <property type="entry name" value="PIF1_helicase"/>
</dbReference>
<dbReference type="SUPFAM" id="SSF52540">
    <property type="entry name" value="P-loop containing nucleoside triphosphate hydrolases"/>
    <property type="match status" value="1"/>
</dbReference>
<keyword evidence="1" id="KW-0234">DNA repair</keyword>
<dbReference type="GO" id="GO:0005524">
    <property type="term" value="F:ATP binding"/>
    <property type="evidence" value="ECO:0007669"/>
    <property type="project" value="UniProtKB-KW"/>
</dbReference>
<accession>A0A6J8E9V5</accession>
<dbReference type="EC" id="5.6.2.3" evidence="1"/>
<keyword evidence="4" id="KW-1185">Reference proteome</keyword>
<sequence>MVGRKAFAHFHKRLQEIKNIKGTDKIFGGVSVLAFGDMFQIPPVRECRIYDTSPSHNLDEMGVLLSNLWTNNFQFHELKIIMRQKDDLLFAATLNRLRLAEHTAEDIETLKAEVVKGSDYPSEALHIFSIRRNVNDQNEQMLHNLDHQTHSTVQSFTHIPPSVTSFDVNSKVSDLPHTLELAPHARVMLIKKP</sequence>
<comment type="similarity">
    <text evidence="1">Belongs to the helicase family.</text>
</comment>
<dbReference type="GO" id="GO:0006310">
    <property type="term" value="P:DNA recombination"/>
    <property type="evidence" value="ECO:0007669"/>
    <property type="project" value="UniProtKB-KW"/>
</dbReference>
<evidence type="ECO:0000313" key="3">
    <source>
        <dbReference type="EMBL" id="CAC5417579.1"/>
    </source>
</evidence>
<keyword evidence="1" id="KW-0547">Nucleotide-binding</keyword>
<dbReference type="Pfam" id="PF05970">
    <property type="entry name" value="PIF1"/>
    <property type="match status" value="1"/>
</dbReference>
<comment type="catalytic activity">
    <reaction evidence="1">
        <text>ATP + H2O = ADP + phosphate + H(+)</text>
        <dbReference type="Rhea" id="RHEA:13065"/>
        <dbReference type="ChEBI" id="CHEBI:15377"/>
        <dbReference type="ChEBI" id="CHEBI:15378"/>
        <dbReference type="ChEBI" id="CHEBI:30616"/>
        <dbReference type="ChEBI" id="CHEBI:43474"/>
        <dbReference type="ChEBI" id="CHEBI:456216"/>
        <dbReference type="EC" id="5.6.2.3"/>
    </reaction>
</comment>
<protein>
    <recommendedName>
        <fullName evidence="1">ATP-dependent DNA helicase</fullName>
        <ecNumber evidence="1">5.6.2.3</ecNumber>
    </recommendedName>
</protein>
<dbReference type="InterPro" id="IPR010285">
    <property type="entry name" value="DNA_helicase_pif1-like_DEAD"/>
</dbReference>
<dbReference type="GO" id="GO:0043139">
    <property type="term" value="F:5'-3' DNA helicase activity"/>
    <property type="evidence" value="ECO:0007669"/>
    <property type="project" value="UniProtKB-EC"/>
</dbReference>
<keyword evidence="1" id="KW-0067">ATP-binding</keyword>
<dbReference type="GO" id="GO:0016787">
    <property type="term" value="F:hydrolase activity"/>
    <property type="evidence" value="ECO:0007669"/>
    <property type="project" value="UniProtKB-KW"/>
</dbReference>
<dbReference type="PANTHER" id="PTHR47642">
    <property type="entry name" value="ATP-DEPENDENT DNA HELICASE"/>
    <property type="match status" value="1"/>
</dbReference>
<dbReference type="AlphaFoldDB" id="A0A6J8E9V5"/>
<gene>
    <name evidence="3" type="ORF">MCOR_50073</name>
</gene>
<proteinExistence type="inferred from homology"/>
<dbReference type="OrthoDB" id="6148762at2759"/>
<dbReference type="GO" id="GO:0006281">
    <property type="term" value="P:DNA repair"/>
    <property type="evidence" value="ECO:0007669"/>
    <property type="project" value="UniProtKB-KW"/>
</dbReference>
<organism evidence="3 4">
    <name type="scientific">Mytilus coruscus</name>
    <name type="common">Sea mussel</name>
    <dbReference type="NCBI Taxonomy" id="42192"/>
    <lineage>
        <taxon>Eukaryota</taxon>
        <taxon>Metazoa</taxon>
        <taxon>Spiralia</taxon>
        <taxon>Lophotrochozoa</taxon>
        <taxon>Mollusca</taxon>
        <taxon>Bivalvia</taxon>
        <taxon>Autobranchia</taxon>
        <taxon>Pteriomorphia</taxon>
        <taxon>Mytilida</taxon>
        <taxon>Mytiloidea</taxon>
        <taxon>Mytilidae</taxon>
        <taxon>Mytilinae</taxon>
        <taxon>Mytilus</taxon>
    </lineage>
</organism>
<dbReference type="InterPro" id="IPR027417">
    <property type="entry name" value="P-loop_NTPase"/>
</dbReference>
<name>A0A6J8E9V5_MYTCO</name>
<dbReference type="Proteomes" id="UP000507470">
    <property type="component" value="Unassembled WGS sequence"/>
</dbReference>
<keyword evidence="1" id="KW-0347">Helicase</keyword>
<evidence type="ECO:0000313" key="4">
    <source>
        <dbReference type="Proteomes" id="UP000507470"/>
    </source>
</evidence>